<organism evidence="2 3">
    <name type="scientific">Zymoseptoria brevis</name>
    <dbReference type="NCBI Taxonomy" id="1047168"/>
    <lineage>
        <taxon>Eukaryota</taxon>
        <taxon>Fungi</taxon>
        <taxon>Dikarya</taxon>
        <taxon>Ascomycota</taxon>
        <taxon>Pezizomycotina</taxon>
        <taxon>Dothideomycetes</taxon>
        <taxon>Dothideomycetidae</taxon>
        <taxon>Mycosphaerellales</taxon>
        <taxon>Mycosphaerellaceae</taxon>
        <taxon>Zymoseptoria</taxon>
    </lineage>
</organism>
<keyword evidence="3" id="KW-1185">Reference proteome</keyword>
<dbReference type="OrthoDB" id="5414271at2759"/>
<feature type="transmembrane region" description="Helical" evidence="1">
    <location>
        <begin position="20"/>
        <end position="41"/>
    </location>
</feature>
<dbReference type="Proteomes" id="UP000033647">
    <property type="component" value="Unassembled WGS sequence"/>
</dbReference>
<gene>
    <name evidence="2" type="ORF">TI39_contig68g00001</name>
</gene>
<keyword evidence="1" id="KW-0812">Transmembrane</keyword>
<evidence type="ECO:0000313" key="3">
    <source>
        <dbReference type="Proteomes" id="UP000033647"/>
    </source>
</evidence>
<protein>
    <submittedName>
        <fullName evidence="2">Uncharacterized protein</fullName>
    </submittedName>
</protein>
<proteinExistence type="predicted"/>
<dbReference type="EMBL" id="LAFY01000065">
    <property type="protein sequence ID" value="KJY02298.1"/>
    <property type="molecule type" value="Genomic_DNA"/>
</dbReference>
<comment type="caution">
    <text evidence="2">The sequence shown here is derived from an EMBL/GenBank/DDBJ whole genome shotgun (WGS) entry which is preliminary data.</text>
</comment>
<dbReference type="STRING" id="1047168.A0A0F4GZ28"/>
<sequence>MGAILSTPWRMETSSEIASWLSFAATAIGLGGLISQISIINDKLDPFHANRSPNYLGFWYDRQDRRSWWQSLVKTTLPPGKAGWAVILAIFHAEDLSPVRPISSSSSDEVEKGLFSHIATGLSSRSADSVPSEYTEWKSLEKIPLVLHQRHACVPISRASLITIMILTNTRPVFSYSDASGHRSAYASYNGQWYLNWSIGQDAVVHFAPHDSHSAATDVYPRTFPQRIDACIHMLVAGVYKLEHTAKGFPGAHGARHLYNMLGGRVYDIDFMTARKQLSQEEPLATDTITLALPSRDNPLETVTMLVPSNEQAIIAHVLDCLPWNHLSWSMHRGFRDILLAYSKPIMDSHRSILADLCRSTVASNPEALIAQGWRPHFVRSSMGDMAASAILAGKGDSGDLVRVVTAIVRVIADGWSVEELDCVDFWRRQGAVKSVPERLDVASAVALTKVFVVEWSQEFDYQMYHDLPTSLYFA</sequence>
<keyword evidence="1" id="KW-1133">Transmembrane helix</keyword>
<evidence type="ECO:0000256" key="1">
    <source>
        <dbReference type="SAM" id="Phobius"/>
    </source>
</evidence>
<accession>A0A0F4GZ28</accession>
<reference evidence="2 3" key="1">
    <citation type="submission" date="2015-03" db="EMBL/GenBank/DDBJ databases">
        <title>RNA-seq based gene annotation and comparative genomics of four Zymoseptoria species reveal species-specific pathogenicity related genes and transposable element activity.</title>
        <authorList>
            <person name="Grandaubert J."/>
            <person name="Bhattacharyya A."/>
            <person name="Stukenbrock E.H."/>
        </authorList>
    </citation>
    <scope>NUCLEOTIDE SEQUENCE [LARGE SCALE GENOMIC DNA]</scope>
    <source>
        <strain evidence="2 3">Zb18110</strain>
    </source>
</reference>
<name>A0A0F4GZ28_9PEZI</name>
<keyword evidence="1" id="KW-0472">Membrane</keyword>
<evidence type="ECO:0000313" key="2">
    <source>
        <dbReference type="EMBL" id="KJY02298.1"/>
    </source>
</evidence>
<dbReference type="AlphaFoldDB" id="A0A0F4GZ28"/>